<dbReference type="PROSITE" id="PS51096">
    <property type="entry name" value="PTS_EIIA_TYPE_4"/>
    <property type="match status" value="1"/>
</dbReference>
<dbReference type="EMBL" id="CP019699">
    <property type="protein sequence ID" value="AQS55428.1"/>
    <property type="molecule type" value="Genomic_DNA"/>
</dbReference>
<dbReference type="GO" id="GO:0016020">
    <property type="term" value="C:membrane"/>
    <property type="evidence" value="ECO:0007669"/>
    <property type="project" value="InterPro"/>
</dbReference>
<comment type="subunit">
    <text evidence="5">Homodimer. The dihydroxyacetone kinase complex is composed of a homodimer of DhaM, a homodimer of DhaK and the subunit DhaL.</text>
</comment>
<dbReference type="InterPro" id="IPR004701">
    <property type="entry name" value="PTS_EIIA_man-typ"/>
</dbReference>
<dbReference type="Proteomes" id="UP000188603">
    <property type="component" value="Chromosome"/>
</dbReference>
<dbReference type="InterPro" id="IPR039643">
    <property type="entry name" value="DhaM"/>
</dbReference>
<evidence type="ECO:0000256" key="2">
    <source>
        <dbReference type="ARBA" id="ARBA00002788"/>
    </source>
</evidence>
<dbReference type="PANTHER" id="PTHR38594:SF1">
    <property type="entry name" value="PEP-DEPENDENT DIHYDROXYACETONE KINASE, PHOSPHORYL DONOR SUBUNIT DHAM"/>
    <property type="match status" value="1"/>
</dbReference>
<sequence length="135" mass="14197">MTTTSDAAIVLVSHSSKLASGLQELIQSMARDVTVRTAAGDGEGGLGTQSDAITEAIRTAGARRVLLFFDLGSAMMNAELAVEVMRMEDRSVDVILVDAPLVEGAFAAAMALQTGKDIEDAVQAAERTRTEGKKR</sequence>
<proteinExistence type="predicted"/>
<dbReference type="STRING" id="1471761.B0W44_06135"/>
<dbReference type="SUPFAM" id="SSF53062">
    <property type="entry name" value="PTS system fructose IIA component-like"/>
    <property type="match status" value="1"/>
</dbReference>
<dbReference type="RefSeq" id="WP_169835444.1">
    <property type="nucleotide sequence ID" value="NZ_CP019699.1"/>
</dbReference>
<dbReference type="EC" id="2.7.1.121" evidence="3"/>
<keyword evidence="4" id="KW-0808">Transferase</keyword>
<evidence type="ECO:0000313" key="8">
    <source>
        <dbReference type="Proteomes" id="UP000188603"/>
    </source>
</evidence>
<dbReference type="AlphaFoldDB" id="A0A1U9K5Y0"/>
<dbReference type="Pfam" id="PF03610">
    <property type="entry name" value="EIIA-man"/>
    <property type="match status" value="1"/>
</dbReference>
<name>A0A1U9K5Y0_9BACL</name>
<dbReference type="KEGG" id="ntr:B0W44_06135"/>
<organism evidence="7 8">
    <name type="scientific">Novibacillus thermophilus</name>
    <dbReference type="NCBI Taxonomy" id="1471761"/>
    <lineage>
        <taxon>Bacteria</taxon>
        <taxon>Bacillati</taxon>
        <taxon>Bacillota</taxon>
        <taxon>Bacilli</taxon>
        <taxon>Bacillales</taxon>
        <taxon>Thermoactinomycetaceae</taxon>
        <taxon>Novibacillus</taxon>
    </lineage>
</organism>
<evidence type="ECO:0000256" key="3">
    <source>
        <dbReference type="ARBA" id="ARBA00012095"/>
    </source>
</evidence>
<evidence type="ECO:0000256" key="5">
    <source>
        <dbReference type="ARBA" id="ARBA00046577"/>
    </source>
</evidence>
<dbReference type="InterPro" id="IPR012844">
    <property type="entry name" value="DhaM_N"/>
</dbReference>
<gene>
    <name evidence="7" type="ORF">B0W44_06135</name>
</gene>
<dbReference type="PANTHER" id="PTHR38594">
    <property type="entry name" value="PEP-DEPENDENT DIHYDROXYACETONE KINASE, PHOSPHORYL DONOR SUBUNIT DHAM"/>
    <property type="match status" value="1"/>
</dbReference>
<keyword evidence="8" id="KW-1185">Reference proteome</keyword>
<evidence type="ECO:0000256" key="4">
    <source>
        <dbReference type="ARBA" id="ARBA00022679"/>
    </source>
</evidence>
<protein>
    <recommendedName>
        <fullName evidence="3">phosphoenolpyruvate--glycerone phosphotransferase</fullName>
        <ecNumber evidence="3">2.7.1.121</ecNumber>
    </recommendedName>
</protein>
<dbReference type="NCBIfam" id="TIGR02364">
    <property type="entry name" value="dha_pts"/>
    <property type="match status" value="1"/>
</dbReference>
<comment type="function">
    <text evidence="2">Component of the dihydroxyacetone kinase complex, which is responsible for the phosphoenolpyruvate (PEP)-dependent phosphorylation of dihydroxyacetone. DhaM serves as the phosphoryl donor. Is phosphorylated by phosphoenolpyruvate in an EI- and HPr-dependent reaction, and a phosphorelay system on histidine residues finally leads to phosphoryl transfer to DhaL and dihydroxyacetone.</text>
</comment>
<feature type="domain" description="PTS EIIA type-4" evidence="6">
    <location>
        <begin position="6"/>
        <end position="135"/>
    </location>
</feature>
<dbReference type="GO" id="GO:0019563">
    <property type="term" value="P:glycerol catabolic process"/>
    <property type="evidence" value="ECO:0007669"/>
    <property type="project" value="InterPro"/>
</dbReference>
<dbReference type="GO" id="GO:0009401">
    <property type="term" value="P:phosphoenolpyruvate-dependent sugar phosphotransferase system"/>
    <property type="evidence" value="ECO:0007669"/>
    <property type="project" value="InterPro"/>
</dbReference>
<evidence type="ECO:0000256" key="1">
    <source>
        <dbReference type="ARBA" id="ARBA00001113"/>
    </source>
</evidence>
<dbReference type="Gene3D" id="3.40.50.510">
    <property type="entry name" value="Phosphotransferase system, mannose-type IIA component"/>
    <property type="match status" value="1"/>
</dbReference>
<dbReference type="GO" id="GO:0047324">
    <property type="term" value="F:phosphoenolpyruvate-glycerone phosphotransferase activity"/>
    <property type="evidence" value="ECO:0007669"/>
    <property type="project" value="UniProtKB-EC"/>
</dbReference>
<accession>A0A1U9K5Y0</accession>
<dbReference type="InterPro" id="IPR036662">
    <property type="entry name" value="PTS_EIIA_man-typ_sf"/>
</dbReference>
<reference evidence="7 8" key="1">
    <citation type="journal article" date="2015" name="Int. J. Syst. Evol. Microbiol.">
        <title>Novibacillus thermophilus gen. nov., sp. nov., a Gram-staining-negative and moderately thermophilic member of the family Thermoactinomycetaceae.</title>
        <authorList>
            <person name="Yang G."/>
            <person name="Chen J."/>
            <person name="Zhou S."/>
        </authorList>
    </citation>
    <scope>NUCLEOTIDE SEQUENCE [LARGE SCALE GENOMIC DNA]</scope>
    <source>
        <strain evidence="7 8">SG-1</strain>
    </source>
</reference>
<evidence type="ECO:0000259" key="6">
    <source>
        <dbReference type="PROSITE" id="PS51096"/>
    </source>
</evidence>
<evidence type="ECO:0000313" key="7">
    <source>
        <dbReference type="EMBL" id="AQS55428.1"/>
    </source>
</evidence>
<comment type="catalytic activity">
    <reaction evidence="1">
        <text>dihydroxyacetone + phosphoenolpyruvate = dihydroxyacetone phosphate + pyruvate</text>
        <dbReference type="Rhea" id="RHEA:18381"/>
        <dbReference type="ChEBI" id="CHEBI:15361"/>
        <dbReference type="ChEBI" id="CHEBI:16016"/>
        <dbReference type="ChEBI" id="CHEBI:57642"/>
        <dbReference type="ChEBI" id="CHEBI:58702"/>
        <dbReference type="EC" id="2.7.1.121"/>
    </reaction>
</comment>